<dbReference type="InterPro" id="IPR044839">
    <property type="entry name" value="NDR1-like"/>
</dbReference>
<dbReference type="PANTHER" id="PTHR31234">
    <property type="entry name" value="LATE EMBRYOGENESIS ABUNDANT (LEA) HYDROXYPROLINE-RICH GLYCOPROTEIN FAMILY"/>
    <property type="match status" value="1"/>
</dbReference>
<dbReference type="GO" id="GO:0098542">
    <property type="term" value="P:defense response to other organism"/>
    <property type="evidence" value="ECO:0007669"/>
    <property type="project" value="InterPro"/>
</dbReference>
<evidence type="ECO:0000256" key="1">
    <source>
        <dbReference type="ARBA" id="ARBA00004167"/>
    </source>
</evidence>
<dbReference type="Pfam" id="PF03168">
    <property type="entry name" value="LEA_2"/>
    <property type="match status" value="1"/>
</dbReference>
<dbReference type="FunCoup" id="A0A7N2KM82">
    <property type="interactions" value="204"/>
</dbReference>
<dbReference type="RefSeq" id="XP_030956662.1">
    <property type="nucleotide sequence ID" value="XM_031100802.1"/>
</dbReference>
<dbReference type="OrthoDB" id="654824at2759"/>
<dbReference type="GO" id="GO:0016020">
    <property type="term" value="C:membrane"/>
    <property type="evidence" value="ECO:0007669"/>
    <property type="project" value="UniProtKB-SubCell"/>
</dbReference>
<dbReference type="EnsemblPlants" id="QL01p012091:mrna">
    <property type="protein sequence ID" value="QL01p012091:mrna:CDS:1"/>
    <property type="gene ID" value="QL01p012091"/>
</dbReference>
<dbReference type="InterPro" id="IPR013990">
    <property type="entry name" value="WHy-dom"/>
</dbReference>
<keyword evidence="4" id="KW-0472">Membrane</keyword>
<gene>
    <name evidence="7" type="primary">LOC115978880</name>
</gene>
<dbReference type="OMA" id="PAKMDGL"/>
<dbReference type="AlphaFoldDB" id="A0A7N2KM82"/>
<dbReference type="EMBL" id="LRBV02000001">
    <property type="status" value="NOT_ANNOTATED_CDS"/>
    <property type="molecule type" value="Genomic_DNA"/>
</dbReference>
<proteinExistence type="predicted"/>
<keyword evidence="5" id="KW-0732">Signal</keyword>
<feature type="signal peptide" evidence="5">
    <location>
        <begin position="1"/>
        <end position="25"/>
    </location>
</feature>
<evidence type="ECO:0000256" key="3">
    <source>
        <dbReference type="ARBA" id="ARBA00022989"/>
    </source>
</evidence>
<dbReference type="GeneID" id="115978880"/>
<evidence type="ECO:0000256" key="5">
    <source>
        <dbReference type="SAM" id="SignalP"/>
    </source>
</evidence>
<reference evidence="7 8" key="1">
    <citation type="journal article" date="2016" name="G3 (Bethesda)">
        <title>First Draft Assembly and Annotation of the Genome of a California Endemic Oak Quercus lobata Nee (Fagaceae).</title>
        <authorList>
            <person name="Sork V.L."/>
            <person name="Fitz-Gibbon S.T."/>
            <person name="Puiu D."/>
            <person name="Crepeau M."/>
            <person name="Gugger P.F."/>
            <person name="Sherman R."/>
            <person name="Stevens K."/>
            <person name="Langley C.H."/>
            <person name="Pellegrini M."/>
            <person name="Salzberg S.L."/>
        </authorList>
    </citation>
    <scope>NUCLEOTIDE SEQUENCE [LARGE SCALE GENOMIC DNA]</scope>
    <source>
        <strain evidence="7 8">cv. SW786</strain>
    </source>
</reference>
<feature type="chain" id="PRO_5029873051" description="Water stress and hypersensitive response domain-containing protein" evidence="5">
    <location>
        <begin position="26"/>
        <end position="184"/>
    </location>
</feature>
<dbReference type="SUPFAM" id="SSF117070">
    <property type="entry name" value="LEA14-like"/>
    <property type="match status" value="1"/>
</dbReference>
<evidence type="ECO:0000313" key="7">
    <source>
        <dbReference type="EnsemblPlants" id="QL01p012091:mrna:CDS:1"/>
    </source>
</evidence>
<reference evidence="7" key="2">
    <citation type="submission" date="2021-01" db="UniProtKB">
        <authorList>
            <consortium name="EnsemblPlants"/>
        </authorList>
    </citation>
    <scope>IDENTIFICATION</scope>
</reference>
<dbReference type="PANTHER" id="PTHR31234:SF2">
    <property type="entry name" value="OS05G0199100 PROTEIN"/>
    <property type="match status" value="1"/>
</dbReference>
<feature type="domain" description="Water stress and hypersensitive response" evidence="6">
    <location>
        <begin position="41"/>
        <end position="154"/>
    </location>
</feature>
<organism evidence="7 8">
    <name type="scientific">Quercus lobata</name>
    <name type="common">Valley oak</name>
    <dbReference type="NCBI Taxonomy" id="97700"/>
    <lineage>
        <taxon>Eukaryota</taxon>
        <taxon>Viridiplantae</taxon>
        <taxon>Streptophyta</taxon>
        <taxon>Embryophyta</taxon>
        <taxon>Tracheophyta</taxon>
        <taxon>Spermatophyta</taxon>
        <taxon>Magnoliopsida</taxon>
        <taxon>eudicotyledons</taxon>
        <taxon>Gunneridae</taxon>
        <taxon>Pentapetalae</taxon>
        <taxon>rosids</taxon>
        <taxon>fabids</taxon>
        <taxon>Fagales</taxon>
        <taxon>Fagaceae</taxon>
        <taxon>Quercus</taxon>
    </lineage>
</organism>
<keyword evidence="3" id="KW-1133">Transmembrane helix</keyword>
<comment type="subcellular location">
    <subcellularLocation>
        <location evidence="1">Membrane</location>
        <topology evidence="1">Single-pass membrane protein</topology>
    </subcellularLocation>
</comment>
<dbReference type="KEGG" id="qlo:115978880"/>
<sequence length="184" mass="20008">MMGKKVKWSWSSAIIGAASAAAASALISAKPKDPTFHVISISLTSFKLNLPVLDLELILTVHVTNPNIVPIHYSSTTMSIFYDGSLLGSAEVQAGSQGPQSCQLLRLPARLDGVELAHHAVKFLTDVARREMVLDATVDIGGTAKVLWWHHKFMVRVDSRVTVDPVFLDVNDQKTTAEMEVSLT</sequence>
<name>A0A7N2KM82_QUELO</name>
<evidence type="ECO:0000256" key="2">
    <source>
        <dbReference type="ARBA" id="ARBA00022692"/>
    </source>
</evidence>
<dbReference type="Gramene" id="QL01p012091:mrna">
    <property type="protein sequence ID" value="QL01p012091:mrna:CDS:1"/>
    <property type="gene ID" value="QL01p012091"/>
</dbReference>
<evidence type="ECO:0000313" key="8">
    <source>
        <dbReference type="Proteomes" id="UP000594261"/>
    </source>
</evidence>
<dbReference type="Gene3D" id="2.60.40.1820">
    <property type="match status" value="1"/>
</dbReference>
<evidence type="ECO:0000256" key="4">
    <source>
        <dbReference type="ARBA" id="ARBA00023136"/>
    </source>
</evidence>
<keyword evidence="8" id="KW-1185">Reference proteome</keyword>
<dbReference type="InParanoid" id="A0A7N2KM82"/>
<accession>A0A7N2KM82</accession>
<protein>
    <recommendedName>
        <fullName evidence="6">Water stress and hypersensitive response domain-containing protein</fullName>
    </recommendedName>
</protein>
<dbReference type="SMART" id="SM00769">
    <property type="entry name" value="WHy"/>
    <property type="match status" value="1"/>
</dbReference>
<dbReference type="Proteomes" id="UP000594261">
    <property type="component" value="Chromosome 1"/>
</dbReference>
<dbReference type="InterPro" id="IPR004864">
    <property type="entry name" value="LEA_2"/>
</dbReference>
<evidence type="ECO:0000259" key="6">
    <source>
        <dbReference type="SMART" id="SM00769"/>
    </source>
</evidence>
<dbReference type="GO" id="GO:0009269">
    <property type="term" value="P:response to desiccation"/>
    <property type="evidence" value="ECO:0007669"/>
    <property type="project" value="InterPro"/>
</dbReference>
<keyword evidence="2" id="KW-0812">Transmembrane</keyword>